<keyword evidence="1" id="KW-0175">Coiled coil</keyword>
<sequence length="1451" mass="171262">MPLINKYKIINFKYGKGSERILSNRTMELYGENLQVEAENTAGKTMSIQTIIQSICPLANVAKPFTAIYNKKEPLYSMIEWKLDDDKTLLLTGIGFEKKAGIASEDGKDKKDDLYKYFMFTIEESPEIGIDIDSIQLLKNNDKGKKVVQSLVNTEEYIKKLRDKHGKSKVCYFNSNSKKQYREKLAEYGINQSEWKEIIIKLNSDNKEGGLSDFVKEYNTSEKLIRDKIVPLIETSLSTEEGTPILKIKEQVKKCINNIIDMKDKLLDYDNYLYLNKKIEELKNKLNEILEKGEEKDIVLDELASLYMYIENKRNELNEEIVQYEKQEISKKLELKQVEYEEASYECNIINKEISEYESELNNVVEKISYEKDKLSLNNQHLNILKYKNKKLELEEEQEIKIRKENEKVLREKSHKEIIESLNKLGSTIHFCLKEKINESINDLEQNKDECREYEEKKKNFEIEKNRLTNLLVDENSKKKLFKSLEVDFEKEIHDYKKNNPDINNFISTNFLGDVIDFDKYINSIENQRDKVEDNILLETKEIDNLYKEIEKIGEIISSLTLNNQEKSKKLEELKNRKKLIDSFIEEYMNIKTKFEISDELESSAKLILELKKELNKLALQTKDLEGDKKELENKLYDLENYKDIIFEEETLLELDKTGIKAIEGIKYLLSLEGDINYKNKLISKNPLLPYSIIITNKEYQKLKTINLENKTKISTPILIREDIESDIVSSQNNLVISDKLNVLSNFDKSSLDAQKREFDINKLKDYIKKIQSKLDDSKFEKNMLDEFIIKTNGINFDASDLNIENEIKKREEELLNLSYEIKSKTSEKNRHNDKIKELIQNKESLLESKNYYFNKLKDLEKLKDKYEIIVENKTEIVKLTTHIEEIKREKEKLDKKTTYIELNIKEANHKGYIISENIKSLSNKINSFKAYNAKKLIDLSLNELEIKYDEYSKNPTEREIQDLNEEISRCIKKVENYSYELDEYKASITIDSYENIVISDTQKELKNKISINNKIIDELNADREKIQGMISEKNGELKSKKTDIFRRFEGQEPLETKFIKDFEFNKRKKEIKKDLKDILEIISDNVNNAKKLDDELRDLQKYKIQGKAIIYQPQNVFTESKRLQNKLQIIKEEIDKSIKQYEEMISKLKEFNYKYQENYSNIVECLNVNKDAYNRQIEQVEIVLLVIREEISKVEKHSEQLKKEKNIIIRQIKDYIMDCVEEFRIINKLGRHKGQSLFNINLPKQDKIDNNLNLVDILIDEIIEDANLSDVEQKINTFYILNRILNIGRIPISVIKYEINRNEIVKWNNINNETTGGQRFCISFIITILLMEYKRYDRKAIIDHSKYKGKVLLMDNPFGETSQQDFLQEIFDLAKKFRVQIISYTHVTNSSIRAMFNKIYLMTVEKTTSNKEFVDINEVKQSKVDESVYIDKFNIGKEEEVIQENLFNLI</sequence>
<feature type="coiled-coil region" evidence="1">
    <location>
        <begin position="272"/>
        <end position="471"/>
    </location>
</feature>
<evidence type="ECO:0000256" key="1">
    <source>
        <dbReference type="SAM" id="Coils"/>
    </source>
</evidence>
<keyword evidence="4" id="KW-1185">Reference proteome</keyword>
<dbReference type="InterPro" id="IPR004953">
    <property type="entry name" value="EB1_C"/>
</dbReference>
<feature type="domain" description="EB1 C-terminal" evidence="2">
    <location>
        <begin position="821"/>
        <end position="897"/>
    </location>
</feature>
<dbReference type="Proteomes" id="UP000243255">
    <property type="component" value="Unassembled WGS sequence"/>
</dbReference>
<gene>
    <name evidence="3" type="ORF">SAMN04488530_103156</name>
</gene>
<proteinExistence type="predicted"/>
<dbReference type="GO" id="GO:0008017">
    <property type="term" value="F:microtubule binding"/>
    <property type="evidence" value="ECO:0007669"/>
    <property type="project" value="InterPro"/>
</dbReference>
<dbReference type="STRING" id="1121321.SAMN04488530_103156"/>
<dbReference type="PROSITE" id="PS51230">
    <property type="entry name" value="EB1_C"/>
    <property type="match status" value="1"/>
</dbReference>
<evidence type="ECO:0000313" key="4">
    <source>
        <dbReference type="Proteomes" id="UP000243255"/>
    </source>
</evidence>
<dbReference type="RefSeq" id="WP_073124002.1">
    <property type="nucleotide sequence ID" value="NZ_BAABCH010000103.1"/>
</dbReference>
<dbReference type="OrthoDB" id="9815057at2"/>
<organism evidence="3 4">
    <name type="scientific">Asaccharospora irregularis DSM 2635</name>
    <dbReference type="NCBI Taxonomy" id="1121321"/>
    <lineage>
        <taxon>Bacteria</taxon>
        <taxon>Bacillati</taxon>
        <taxon>Bacillota</taxon>
        <taxon>Clostridia</taxon>
        <taxon>Peptostreptococcales</taxon>
        <taxon>Peptostreptococcaceae</taxon>
        <taxon>Asaccharospora</taxon>
    </lineage>
</organism>
<feature type="coiled-coil region" evidence="1">
    <location>
        <begin position="522"/>
        <end position="577"/>
    </location>
</feature>
<evidence type="ECO:0000313" key="3">
    <source>
        <dbReference type="EMBL" id="SHG57488.1"/>
    </source>
</evidence>
<feature type="coiled-coil region" evidence="1">
    <location>
        <begin position="1121"/>
        <end position="1208"/>
    </location>
</feature>
<feature type="coiled-coil region" evidence="1">
    <location>
        <begin position="822"/>
        <end position="897"/>
    </location>
</feature>
<name>A0A1M5KXG3_9FIRM</name>
<reference evidence="4" key="1">
    <citation type="submission" date="2016-11" db="EMBL/GenBank/DDBJ databases">
        <authorList>
            <person name="Varghese N."/>
            <person name="Submissions S."/>
        </authorList>
    </citation>
    <scope>NUCLEOTIDE SEQUENCE [LARGE SCALE GENOMIC DNA]</scope>
    <source>
        <strain evidence="4">DSM 2635</strain>
    </source>
</reference>
<accession>A0A1M5KXG3</accession>
<dbReference type="EMBL" id="FQWX01000003">
    <property type="protein sequence ID" value="SHG57488.1"/>
    <property type="molecule type" value="Genomic_DNA"/>
</dbReference>
<feature type="coiled-coil region" evidence="1">
    <location>
        <begin position="601"/>
        <end position="642"/>
    </location>
</feature>
<protein>
    <submittedName>
        <fullName evidence="3">Chromosome segregation ATPase</fullName>
    </submittedName>
</protein>
<evidence type="ECO:0000259" key="2">
    <source>
        <dbReference type="PROSITE" id="PS51230"/>
    </source>
</evidence>